<feature type="compositionally biased region" description="Low complexity" evidence="1">
    <location>
        <begin position="32"/>
        <end position="44"/>
    </location>
</feature>
<name>A0A1I8GF10_9PLAT</name>
<feature type="region of interest" description="Disordered" evidence="1">
    <location>
        <begin position="81"/>
        <end position="109"/>
    </location>
</feature>
<dbReference type="WBParaSite" id="maker-uti_cns_0001674-snap-gene-0.2-mRNA-1">
    <property type="protein sequence ID" value="maker-uti_cns_0001674-snap-gene-0.2-mRNA-1"/>
    <property type="gene ID" value="maker-uti_cns_0001674-snap-gene-0.2"/>
</dbReference>
<organism evidence="2 3">
    <name type="scientific">Macrostomum lignano</name>
    <dbReference type="NCBI Taxonomy" id="282301"/>
    <lineage>
        <taxon>Eukaryota</taxon>
        <taxon>Metazoa</taxon>
        <taxon>Spiralia</taxon>
        <taxon>Lophotrochozoa</taxon>
        <taxon>Platyhelminthes</taxon>
        <taxon>Rhabditophora</taxon>
        <taxon>Macrostomorpha</taxon>
        <taxon>Macrostomida</taxon>
        <taxon>Macrostomidae</taxon>
        <taxon>Macrostomum</taxon>
    </lineage>
</organism>
<proteinExistence type="predicted"/>
<evidence type="ECO:0000313" key="3">
    <source>
        <dbReference type="WBParaSite" id="maker-uti_cns_0001674-snap-gene-0.2-mRNA-1"/>
    </source>
</evidence>
<feature type="region of interest" description="Disordered" evidence="1">
    <location>
        <begin position="1"/>
        <end position="45"/>
    </location>
</feature>
<sequence>AAAGHRAQGLPGRQSVRLAEDGHLPAPVGQNRRPASARPAAPADRCSRCWRRRRRPEDQVVRAENGRVRCGADAALSEFRRGPHARHAAGRSDAFDASSNSKPALPAEGAVPEAVLHAAQCAPADCAGSGEFSRHPGRDCAHAADRLCQLPGRPQAARPSGVSGQRFDI</sequence>
<reference evidence="3" key="1">
    <citation type="submission" date="2016-11" db="UniProtKB">
        <authorList>
            <consortium name="WormBaseParasite"/>
        </authorList>
    </citation>
    <scope>IDENTIFICATION</scope>
</reference>
<keyword evidence="2" id="KW-1185">Reference proteome</keyword>
<evidence type="ECO:0000256" key="1">
    <source>
        <dbReference type="SAM" id="MobiDB-lite"/>
    </source>
</evidence>
<evidence type="ECO:0000313" key="2">
    <source>
        <dbReference type="Proteomes" id="UP000095280"/>
    </source>
</evidence>
<dbReference type="AlphaFoldDB" id="A0A1I8GF10"/>
<protein>
    <submittedName>
        <fullName evidence="3">Mobile element protein</fullName>
    </submittedName>
</protein>
<accession>A0A1I8GF10</accession>
<dbReference type="Proteomes" id="UP000095280">
    <property type="component" value="Unplaced"/>
</dbReference>